<dbReference type="Pfam" id="PF13808">
    <property type="entry name" value="DDE_Tnp_1_assoc"/>
    <property type="match status" value="1"/>
</dbReference>
<sequence length="387" mass="43340">MLTDKCSSPTALIEKHFGTLKDPRAVHNIEHLLIDIIVITICATICGANNWEAVAAYGIAKYEWLKTFLALPNGIPSHDTFIRLFARLKPEELQSCFISWMQAVHQVTNGELLNVDGKTLRGAKERGNNRSLIPMVSVWSATNHLVLGQRKVAEKSNEITAIPELLKILEIRGCLVSIDALGCQTEIASTIIEQGADYVLALKANQGNLYEDVTQLFNSSVAQQDSNKVLNQFQTTLEKGHGRIEIRRYTVMGNTEYLLGAEKWEGLKSIGMVESERRVNGQISDVEQRYYILSIESDVKRFAEAVRHHWSIENQLHWVLDVGFKEDSSKGCQGHSAENLAVMRPIGVNLLSQEKTAKVGIENKRLKAGWNNHYLETVLGCLNIFTN</sequence>
<dbReference type="GO" id="GO:0006313">
    <property type="term" value="P:DNA transposition"/>
    <property type="evidence" value="ECO:0007669"/>
    <property type="project" value="InterPro"/>
</dbReference>
<dbReference type="PANTHER" id="PTHR30298">
    <property type="entry name" value="H REPEAT-ASSOCIATED PREDICTED TRANSPOSASE"/>
    <property type="match status" value="1"/>
</dbReference>
<dbReference type="PANTHER" id="PTHR30298:SF0">
    <property type="entry name" value="PROTEIN YBFL-RELATED"/>
    <property type="match status" value="1"/>
</dbReference>
<gene>
    <name evidence="3" type="ORF">H0901_10420</name>
</gene>
<reference evidence="3 4" key="1">
    <citation type="submission" date="2020-07" db="EMBL/GenBank/DDBJ databases">
        <title>Genomes of two Microcystis aeruginosa (Cyanobacteria) strains from Florida (USA) with disparate toxicogenic potential.</title>
        <authorList>
            <person name="Lefler F.W."/>
            <person name="Barbosa M."/>
            <person name="Berthold D.E."/>
            <person name="Laughinghouse H.D. IV."/>
        </authorList>
    </citation>
    <scope>NUCLEOTIDE SEQUENCE [LARGE SCALE GENOMIC DNA]</scope>
    <source>
        <strain evidence="3 4">BLCCF158</strain>
    </source>
</reference>
<dbReference type="InterPro" id="IPR047647">
    <property type="entry name" value="ISAs1_transpos"/>
</dbReference>
<feature type="domain" description="H repeat-associated protein N-terminal" evidence="2">
    <location>
        <begin position="15"/>
        <end position="101"/>
    </location>
</feature>
<dbReference type="Pfam" id="PF01609">
    <property type="entry name" value="DDE_Tnp_1"/>
    <property type="match status" value="1"/>
</dbReference>
<dbReference type="Proteomes" id="UP000525432">
    <property type="component" value="Unassembled WGS sequence"/>
</dbReference>
<dbReference type="InterPro" id="IPR032806">
    <property type="entry name" value="YbfD_N"/>
</dbReference>
<evidence type="ECO:0000259" key="2">
    <source>
        <dbReference type="Pfam" id="PF13808"/>
    </source>
</evidence>
<evidence type="ECO:0000259" key="1">
    <source>
        <dbReference type="Pfam" id="PF01609"/>
    </source>
</evidence>
<dbReference type="GO" id="GO:0004803">
    <property type="term" value="F:transposase activity"/>
    <property type="evidence" value="ECO:0007669"/>
    <property type="project" value="InterPro"/>
</dbReference>
<organism evidence="3 4">
    <name type="scientific">Microcystis aeruginosa BLCC-F158</name>
    <dbReference type="NCBI Taxonomy" id="2755316"/>
    <lineage>
        <taxon>Bacteria</taxon>
        <taxon>Bacillati</taxon>
        <taxon>Cyanobacteriota</taxon>
        <taxon>Cyanophyceae</taxon>
        <taxon>Oscillatoriophycideae</taxon>
        <taxon>Chroococcales</taxon>
        <taxon>Microcystaceae</taxon>
        <taxon>Microcystis</taxon>
    </lineage>
</organism>
<dbReference type="AlphaFoldDB" id="A0A841V0A4"/>
<evidence type="ECO:0000313" key="4">
    <source>
        <dbReference type="Proteomes" id="UP000525432"/>
    </source>
</evidence>
<protein>
    <submittedName>
        <fullName evidence="3">ISAs1 family transposase</fullName>
    </submittedName>
</protein>
<comment type="caution">
    <text evidence="3">The sequence shown here is derived from an EMBL/GenBank/DDBJ whole genome shotgun (WGS) entry which is preliminary data.</text>
</comment>
<dbReference type="EMBL" id="JACEGC010000042">
    <property type="protein sequence ID" value="MBC1195665.1"/>
    <property type="molecule type" value="Genomic_DNA"/>
</dbReference>
<name>A0A841V0A4_MICAE</name>
<proteinExistence type="predicted"/>
<dbReference type="InterPro" id="IPR002559">
    <property type="entry name" value="Transposase_11"/>
</dbReference>
<dbReference type="NCBIfam" id="NF033564">
    <property type="entry name" value="transpos_ISAs1"/>
    <property type="match status" value="1"/>
</dbReference>
<feature type="domain" description="Transposase IS4-like" evidence="1">
    <location>
        <begin position="115"/>
        <end position="344"/>
    </location>
</feature>
<dbReference type="InterPro" id="IPR051698">
    <property type="entry name" value="Transposase_11-like"/>
</dbReference>
<accession>A0A841V0A4</accession>
<evidence type="ECO:0000313" key="3">
    <source>
        <dbReference type="EMBL" id="MBC1195665.1"/>
    </source>
</evidence>
<dbReference type="GO" id="GO:0003677">
    <property type="term" value="F:DNA binding"/>
    <property type="evidence" value="ECO:0007669"/>
    <property type="project" value="InterPro"/>
</dbReference>
<dbReference type="RefSeq" id="WP_185239616.1">
    <property type="nucleotide sequence ID" value="NZ_JACEGC010000042.1"/>
</dbReference>